<dbReference type="GO" id="GO:0008757">
    <property type="term" value="F:S-adenosylmethionine-dependent methyltransferase activity"/>
    <property type="evidence" value="ECO:0007669"/>
    <property type="project" value="InterPro"/>
</dbReference>
<dbReference type="Gene3D" id="3.40.50.150">
    <property type="entry name" value="Vaccinia Virus protein VP39"/>
    <property type="match status" value="1"/>
</dbReference>
<proteinExistence type="predicted"/>
<reference evidence="2" key="1">
    <citation type="submission" date="2021-01" db="EMBL/GenBank/DDBJ databases">
        <authorList>
            <person name="Kaushik A."/>
        </authorList>
    </citation>
    <scope>NUCLEOTIDE SEQUENCE</scope>
    <source>
        <strain evidence="2">AG4-RS23</strain>
    </source>
</reference>
<dbReference type="CDD" id="cd02440">
    <property type="entry name" value="AdoMet_MTases"/>
    <property type="match status" value="1"/>
</dbReference>
<feature type="domain" description="Methyltransferase type 11" evidence="1">
    <location>
        <begin position="46"/>
        <end position="145"/>
    </location>
</feature>
<protein>
    <recommendedName>
        <fullName evidence="1">Methyltransferase type 11 domain-containing protein</fullName>
    </recommendedName>
</protein>
<sequence>MLELNSTPKYAWRPALYNKGAPFVYSDENTKPLFRLLSAQTGERIVDMGCGTGELTMRLQDLVGVDGFVLGVDASQTMIETAEANGIKNLLCCDVQNLVMPDKFKNLTGTFDAVFTNATLHWCNQNPHGPVRAAKSLLKPGGRFVGEFCGYMTGIGTRCAFSEVLKKRDVALPDPWFLPQPVEYAKILESEGFHVEHVSLNPRVSCLPGPMIDFLRAIYRVAFLKDMSDEEAEEVIEEVSNICELEHKDAMGNWSIMYVTVRFHATSPA</sequence>
<dbReference type="PANTHER" id="PTHR43861">
    <property type="entry name" value="TRANS-ACONITATE 2-METHYLTRANSFERASE-RELATED"/>
    <property type="match status" value="1"/>
</dbReference>
<evidence type="ECO:0000313" key="3">
    <source>
        <dbReference type="Proteomes" id="UP000663861"/>
    </source>
</evidence>
<dbReference type="Pfam" id="PF08241">
    <property type="entry name" value="Methyltransf_11"/>
    <property type="match status" value="1"/>
</dbReference>
<dbReference type="AlphaFoldDB" id="A0A8H3AKL2"/>
<dbReference type="Proteomes" id="UP000663861">
    <property type="component" value="Unassembled WGS sequence"/>
</dbReference>
<evidence type="ECO:0000259" key="1">
    <source>
        <dbReference type="Pfam" id="PF08241"/>
    </source>
</evidence>
<accession>A0A8H3AKL2</accession>
<evidence type="ECO:0000313" key="2">
    <source>
        <dbReference type="EMBL" id="CAE6426470.1"/>
    </source>
</evidence>
<dbReference type="PANTHER" id="PTHR43861:SF1">
    <property type="entry name" value="TRANS-ACONITATE 2-METHYLTRANSFERASE"/>
    <property type="match status" value="1"/>
</dbReference>
<dbReference type="SUPFAM" id="SSF53335">
    <property type="entry name" value="S-adenosyl-L-methionine-dependent methyltransferases"/>
    <property type="match status" value="1"/>
</dbReference>
<gene>
    <name evidence="2" type="ORF">RDB_LOCUS20231</name>
</gene>
<dbReference type="InterPro" id="IPR013216">
    <property type="entry name" value="Methyltransf_11"/>
</dbReference>
<comment type="caution">
    <text evidence="2">The sequence shown here is derived from an EMBL/GenBank/DDBJ whole genome shotgun (WGS) entry which is preliminary data.</text>
</comment>
<name>A0A8H3AKL2_9AGAM</name>
<dbReference type="InterPro" id="IPR029063">
    <property type="entry name" value="SAM-dependent_MTases_sf"/>
</dbReference>
<organism evidence="2 3">
    <name type="scientific">Rhizoctonia solani</name>
    <dbReference type="NCBI Taxonomy" id="456999"/>
    <lineage>
        <taxon>Eukaryota</taxon>
        <taxon>Fungi</taxon>
        <taxon>Dikarya</taxon>
        <taxon>Basidiomycota</taxon>
        <taxon>Agaricomycotina</taxon>
        <taxon>Agaricomycetes</taxon>
        <taxon>Cantharellales</taxon>
        <taxon>Ceratobasidiaceae</taxon>
        <taxon>Rhizoctonia</taxon>
    </lineage>
</organism>
<dbReference type="EMBL" id="CAJMWY010000290">
    <property type="protein sequence ID" value="CAE6426470.1"/>
    <property type="molecule type" value="Genomic_DNA"/>
</dbReference>